<dbReference type="InterPro" id="IPR011991">
    <property type="entry name" value="ArsR-like_HTH"/>
</dbReference>
<dbReference type="CDD" id="cd00090">
    <property type="entry name" value="HTH_ARSR"/>
    <property type="match status" value="1"/>
</dbReference>
<name>A0ABN2NVI5_9MICC</name>
<organism evidence="2 3">
    <name type="scientific">Arthrobacter gandavensis</name>
    <dbReference type="NCBI Taxonomy" id="169960"/>
    <lineage>
        <taxon>Bacteria</taxon>
        <taxon>Bacillati</taxon>
        <taxon>Actinomycetota</taxon>
        <taxon>Actinomycetes</taxon>
        <taxon>Micrococcales</taxon>
        <taxon>Micrococcaceae</taxon>
        <taxon>Arthrobacter</taxon>
    </lineage>
</organism>
<dbReference type="Gene3D" id="1.10.10.10">
    <property type="entry name" value="Winged helix-like DNA-binding domain superfamily/Winged helix DNA-binding domain"/>
    <property type="match status" value="1"/>
</dbReference>
<dbReference type="SUPFAM" id="SSF46785">
    <property type="entry name" value="Winged helix' DNA-binding domain"/>
    <property type="match status" value="1"/>
</dbReference>
<comment type="caution">
    <text evidence="2">The sequence shown here is derived from an EMBL/GenBank/DDBJ whole genome shotgun (WGS) entry which is preliminary data.</text>
</comment>
<accession>A0ABN2NVI5</accession>
<dbReference type="InterPro" id="IPR036388">
    <property type="entry name" value="WH-like_DNA-bd_sf"/>
</dbReference>
<gene>
    <name evidence="2" type="ORF">GCM10009688_04410</name>
</gene>
<dbReference type="InterPro" id="IPR001845">
    <property type="entry name" value="HTH_ArsR_DNA-bd_dom"/>
</dbReference>
<dbReference type="Pfam" id="PF12840">
    <property type="entry name" value="HTH_20"/>
    <property type="match status" value="1"/>
</dbReference>
<dbReference type="InterPro" id="IPR036390">
    <property type="entry name" value="WH_DNA-bd_sf"/>
</dbReference>
<dbReference type="Proteomes" id="UP001500784">
    <property type="component" value="Unassembled WGS sequence"/>
</dbReference>
<reference evidence="2 3" key="1">
    <citation type="journal article" date="2019" name="Int. J. Syst. Evol. Microbiol.">
        <title>The Global Catalogue of Microorganisms (GCM) 10K type strain sequencing project: providing services to taxonomists for standard genome sequencing and annotation.</title>
        <authorList>
            <consortium name="The Broad Institute Genomics Platform"/>
            <consortium name="The Broad Institute Genome Sequencing Center for Infectious Disease"/>
            <person name="Wu L."/>
            <person name="Ma J."/>
        </authorList>
    </citation>
    <scope>NUCLEOTIDE SEQUENCE [LARGE SCALE GENOMIC DNA]</scope>
    <source>
        <strain evidence="2 3">JCM 13316</strain>
    </source>
</reference>
<protein>
    <recommendedName>
        <fullName evidence="1">HTH arsR-type domain-containing protein</fullName>
    </recommendedName>
</protein>
<feature type="domain" description="HTH arsR-type" evidence="1">
    <location>
        <begin position="10"/>
        <end position="99"/>
    </location>
</feature>
<dbReference type="SMART" id="SM00418">
    <property type="entry name" value="HTH_ARSR"/>
    <property type="match status" value="1"/>
</dbReference>
<keyword evidence="3" id="KW-1185">Reference proteome</keyword>
<sequence length="116" mass="12747">MVAYGVRMDAVFRALADPVRRILLEELASAPGQTLYELCVRLITHHAVRISRQGVSKHLAVLEAAGLIRVEADGRYRRHHVCLEPLTLGVAGWVRALAPVLPLQPPGRNEAEGQDP</sequence>
<evidence type="ECO:0000313" key="2">
    <source>
        <dbReference type="EMBL" id="GAA1903489.1"/>
    </source>
</evidence>
<proteinExistence type="predicted"/>
<evidence type="ECO:0000313" key="3">
    <source>
        <dbReference type="Proteomes" id="UP001500784"/>
    </source>
</evidence>
<dbReference type="EMBL" id="BAAALV010000001">
    <property type="protein sequence ID" value="GAA1903489.1"/>
    <property type="molecule type" value="Genomic_DNA"/>
</dbReference>
<evidence type="ECO:0000259" key="1">
    <source>
        <dbReference type="SMART" id="SM00418"/>
    </source>
</evidence>